<keyword evidence="6 8" id="KW-0067">ATP-binding</keyword>
<feature type="domain" description="Lysidine-tRNA(Ile) synthetase C-terminal" evidence="9">
    <location>
        <begin position="365"/>
        <end position="439"/>
    </location>
</feature>
<gene>
    <name evidence="8" type="primary">tilS</name>
    <name evidence="10" type="ORF">SAMN04488023_114105</name>
</gene>
<dbReference type="GO" id="GO:0032267">
    <property type="term" value="F:tRNA(Ile)-lysidine synthase activity"/>
    <property type="evidence" value="ECO:0007669"/>
    <property type="project" value="UniProtKB-EC"/>
</dbReference>
<feature type="binding site" evidence="8">
    <location>
        <begin position="28"/>
        <end position="33"/>
    </location>
    <ligand>
        <name>ATP</name>
        <dbReference type="ChEBI" id="CHEBI:30616"/>
    </ligand>
</feature>
<dbReference type="HAMAP" id="MF_01161">
    <property type="entry name" value="tRNA_Ile_lys_synt"/>
    <property type="match status" value="1"/>
</dbReference>
<keyword evidence="5 8" id="KW-0547">Nucleotide-binding</keyword>
<dbReference type="GO" id="GO:0005524">
    <property type="term" value="F:ATP binding"/>
    <property type="evidence" value="ECO:0007669"/>
    <property type="project" value="UniProtKB-UniRule"/>
</dbReference>
<evidence type="ECO:0000259" key="9">
    <source>
        <dbReference type="SMART" id="SM00977"/>
    </source>
</evidence>
<accession>A0A1H9RGB2</accession>
<evidence type="ECO:0000313" key="10">
    <source>
        <dbReference type="EMBL" id="SER71732.1"/>
    </source>
</evidence>
<evidence type="ECO:0000256" key="2">
    <source>
        <dbReference type="ARBA" id="ARBA00022490"/>
    </source>
</evidence>
<keyword evidence="2 8" id="KW-0963">Cytoplasm</keyword>
<evidence type="ECO:0000256" key="5">
    <source>
        <dbReference type="ARBA" id="ARBA00022741"/>
    </source>
</evidence>
<dbReference type="Pfam" id="PF01171">
    <property type="entry name" value="ATP_bind_3"/>
    <property type="match status" value="1"/>
</dbReference>
<organism evidence="10 11">
    <name type="scientific">Pedobacter rhizosphaerae</name>
    <dbReference type="NCBI Taxonomy" id="390241"/>
    <lineage>
        <taxon>Bacteria</taxon>
        <taxon>Pseudomonadati</taxon>
        <taxon>Bacteroidota</taxon>
        <taxon>Sphingobacteriia</taxon>
        <taxon>Sphingobacteriales</taxon>
        <taxon>Sphingobacteriaceae</taxon>
        <taxon>Pedobacter</taxon>
    </lineage>
</organism>
<dbReference type="OrthoDB" id="9807403at2"/>
<dbReference type="AlphaFoldDB" id="A0A1H9RGB2"/>
<dbReference type="NCBIfam" id="TIGR02433">
    <property type="entry name" value="lysidine_TilS_C"/>
    <property type="match status" value="1"/>
</dbReference>
<dbReference type="InterPro" id="IPR014729">
    <property type="entry name" value="Rossmann-like_a/b/a_fold"/>
</dbReference>
<dbReference type="STRING" id="390241.SAMN04488023_114105"/>
<evidence type="ECO:0000256" key="8">
    <source>
        <dbReference type="HAMAP-Rule" id="MF_01161"/>
    </source>
</evidence>
<dbReference type="SUPFAM" id="SSF56037">
    <property type="entry name" value="PheT/TilS domain"/>
    <property type="match status" value="1"/>
</dbReference>
<dbReference type="NCBIfam" id="TIGR02432">
    <property type="entry name" value="lysidine_TilS_N"/>
    <property type="match status" value="1"/>
</dbReference>
<dbReference type="InterPro" id="IPR012094">
    <property type="entry name" value="tRNA_Ile_lys_synt"/>
</dbReference>
<evidence type="ECO:0000256" key="7">
    <source>
        <dbReference type="ARBA" id="ARBA00048539"/>
    </source>
</evidence>
<evidence type="ECO:0000256" key="1">
    <source>
        <dbReference type="ARBA" id="ARBA00004496"/>
    </source>
</evidence>
<evidence type="ECO:0000256" key="4">
    <source>
        <dbReference type="ARBA" id="ARBA00022694"/>
    </source>
</evidence>
<comment type="similarity">
    <text evidence="8">Belongs to the tRNA(Ile)-lysidine synthase family.</text>
</comment>
<dbReference type="PANTHER" id="PTHR43033">
    <property type="entry name" value="TRNA(ILE)-LYSIDINE SYNTHASE-RELATED"/>
    <property type="match status" value="1"/>
</dbReference>
<name>A0A1H9RGB2_9SPHI</name>
<keyword evidence="11" id="KW-1185">Reference proteome</keyword>
<dbReference type="Pfam" id="PF11734">
    <property type="entry name" value="TilS_C"/>
    <property type="match status" value="1"/>
</dbReference>
<evidence type="ECO:0000256" key="3">
    <source>
        <dbReference type="ARBA" id="ARBA00022598"/>
    </source>
</evidence>
<sequence length="443" mass="51044">MLPLQQFQDFIREQALFNKDHRILLAVSGGKDSVLMLHLFKAIGVTFGVAHCNFNLRGAEAQRDENFVKMLSSSLNLPFYVTHFETKKYAEEHKISTQMAARSLRYAWFEEIRANHGYHYIALAQHQNDAVETVLINLTRGTGISGLHGILPKRDKLIRPLLFLNRSEIEVLINDNQLDFVEDSSNASLDYTRNKIRHTVVPALAEINPRLEKTFTENISRFAEVEMFLNQEVEKLSIRLIEHRADGHYIALKEIEQLNPQKLLFFELLKSYKFTEFVVAEILMNLNGQSGKRFLSETHEAIIDRNALVIVAKDPTIVHYQTLHPNTEQVEFLGEVVSLSFSETIKFEVSPAKAYVDNDLLIFPLILRTWQNGDRFIPLGMRNYKKVSDFFIDEKVSLHQKSRIPVLVNGNGEIIWLAGMRQDNRYKLTATTKKVAIFEVKIK</sequence>
<dbReference type="RefSeq" id="WP_090884958.1">
    <property type="nucleotide sequence ID" value="NZ_FOGG01000014.1"/>
</dbReference>
<dbReference type="InterPro" id="IPR012796">
    <property type="entry name" value="Lysidine-tRNA-synth_C"/>
</dbReference>
<comment type="domain">
    <text evidence="8">The N-terminal region contains the highly conserved SGGXDS motif, predicted to be a P-loop motif involved in ATP binding.</text>
</comment>
<dbReference type="PANTHER" id="PTHR43033:SF1">
    <property type="entry name" value="TRNA(ILE)-LYSIDINE SYNTHASE-RELATED"/>
    <property type="match status" value="1"/>
</dbReference>
<dbReference type="EC" id="6.3.4.19" evidence="8"/>
<keyword evidence="3 8" id="KW-0436">Ligase</keyword>
<dbReference type="Proteomes" id="UP000199572">
    <property type="component" value="Unassembled WGS sequence"/>
</dbReference>
<dbReference type="GO" id="GO:0005737">
    <property type="term" value="C:cytoplasm"/>
    <property type="evidence" value="ECO:0007669"/>
    <property type="project" value="UniProtKB-SubCell"/>
</dbReference>
<reference evidence="10 11" key="1">
    <citation type="submission" date="2016-10" db="EMBL/GenBank/DDBJ databases">
        <authorList>
            <person name="de Groot N.N."/>
        </authorList>
    </citation>
    <scope>NUCLEOTIDE SEQUENCE [LARGE SCALE GENOMIC DNA]</scope>
    <source>
        <strain evidence="10 11">DSM 18610</strain>
    </source>
</reference>
<dbReference type="InterPro" id="IPR011063">
    <property type="entry name" value="TilS/TtcA_N"/>
</dbReference>
<evidence type="ECO:0000313" key="11">
    <source>
        <dbReference type="Proteomes" id="UP000199572"/>
    </source>
</evidence>
<dbReference type="SMART" id="SM00977">
    <property type="entry name" value="TilS_C"/>
    <property type="match status" value="1"/>
</dbReference>
<comment type="function">
    <text evidence="8">Ligates lysine onto the cytidine present at position 34 of the AUA codon-specific tRNA(Ile) that contains the anticodon CAU, in an ATP-dependent manner. Cytidine is converted to lysidine, thus changing the amino acid specificity of the tRNA from methionine to isoleucine.</text>
</comment>
<dbReference type="GO" id="GO:0006400">
    <property type="term" value="P:tRNA modification"/>
    <property type="evidence" value="ECO:0007669"/>
    <property type="project" value="UniProtKB-UniRule"/>
</dbReference>
<protein>
    <recommendedName>
        <fullName evidence="8">tRNA(Ile)-lysidine synthase</fullName>
        <ecNumber evidence="8">6.3.4.19</ecNumber>
    </recommendedName>
    <alternativeName>
        <fullName evidence="8">tRNA(Ile)-2-lysyl-cytidine synthase</fullName>
    </alternativeName>
    <alternativeName>
        <fullName evidence="8">tRNA(Ile)-lysidine synthetase</fullName>
    </alternativeName>
</protein>
<proteinExistence type="inferred from homology"/>
<comment type="subcellular location">
    <subcellularLocation>
        <location evidence="1 8">Cytoplasm</location>
    </subcellularLocation>
</comment>
<dbReference type="InterPro" id="IPR012795">
    <property type="entry name" value="tRNA_Ile_lys_synt_N"/>
</dbReference>
<dbReference type="SUPFAM" id="SSF52402">
    <property type="entry name" value="Adenine nucleotide alpha hydrolases-like"/>
    <property type="match status" value="1"/>
</dbReference>
<dbReference type="CDD" id="cd01992">
    <property type="entry name" value="TilS_N"/>
    <property type="match status" value="1"/>
</dbReference>
<dbReference type="EMBL" id="FOGG01000014">
    <property type="protein sequence ID" value="SER71732.1"/>
    <property type="molecule type" value="Genomic_DNA"/>
</dbReference>
<keyword evidence="4 8" id="KW-0819">tRNA processing</keyword>
<dbReference type="Gene3D" id="3.40.50.620">
    <property type="entry name" value="HUPs"/>
    <property type="match status" value="1"/>
</dbReference>
<comment type="catalytic activity">
    <reaction evidence="7 8">
        <text>cytidine(34) in tRNA(Ile2) + L-lysine + ATP = lysidine(34) in tRNA(Ile2) + AMP + diphosphate + H(+)</text>
        <dbReference type="Rhea" id="RHEA:43744"/>
        <dbReference type="Rhea" id="RHEA-COMP:10625"/>
        <dbReference type="Rhea" id="RHEA-COMP:10670"/>
        <dbReference type="ChEBI" id="CHEBI:15378"/>
        <dbReference type="ChEBI" id="CHEBI:30616"/>
        <dbReference type="ChEBI" id="CHEBI:32551"/>
        <dbReference type="ChEBI" id="CHEBI:33019"/>
        <dbReference type="ChEBI" id="CHEBI:82748"/>
        <dbReference type="ChEBI" id="CHEBI:83665"/>
        <dbReference type="ChEBI" id="CHEBI:456215"/>
        <dbReference type="EC" id="6.3.4.19"/>
    </reaction>
</comment>
<evidence type="ECO:0000256" key="6">
    <source>
        <dbReference type="ARBA" id="ARBA00022840"/>
    </source>
</evidence>